<comment type="caution">
    <text evidence="1">The sequence shown here is derived from an EMBL/GenBank/DDBJ whole genome shotgun (WGS) entry which is preliminary data.</text>
</comment>
<reference evidence="1 2" key="1">
    <citation type="submission" date="2018-11" db="EMBL/GenBank/DDBJ databases">
        <title>Sequencing the genomes of 1000 actinobacteria strains.</title>
        <authorList>
            <person name="Klenk H.-P."/>
        </authorList>
    </citation>
    <scope>NUCLEOTIDE SEQUENCE [LARGE SCALE GENOMIC DNA]</scope>
    <source>
        <strain evidence="1 2">DSM 11294</strain>
    </source>
</reference>
<dbReference type="AlphaFoldDB" id="A0A3N2BBM4"/>
<protein>
    <submittedName>
        <fullName evidence="1">Uncharacterized protein</fullName>
    </submittedName>
</protein>
<gene>
    <name evidence="1" type="ORF">EDD31_1015</name>
</gene>
<name>A0A3N2BBM4_9MICO</name>
<accession>A0A3N2BBM4</accession>
<dbReference type="EMBL" id="RKHK01000001">
    <property type="protein sequence ID" value="ROR72657.1"/>
    <property type="molecule type" value="Genomic_DNA"/>
</dbReference>
<organism evidence="1 2">
    <name type="scientific">Bogoriella caseilytica</name>
    <dbReference type="NCBI Taxonomy" id="56055"/>
    <lineage>
        <taxon>Bacteria</taxon>
        <taxon>Bacillati</taxon>
        <taxon>Actinomycetota</taxon>
        <taxon>Actinomycetes</taxon>
        <taxon>Micrococcales</taxon>
        <taxon>Bogoriellaceae</taxon>
        <taxon>Bogoriella</taxon>
    </lineage>
</organism>
<keyword evidence="2" id="KW-1185">Reference proteome</keyword>
<proteinExistence type="predicted"/>
<sequence>MGAAHSLEGIEASIDCPGPMPPEAWYEVRCRATSSDGEFTVLAIASSVRDGRASIGYSIEP</sequence>
<dbReference type="Proteomes" id="UP000280668">
    <property type="component" value="Unassembled WGS sequence"/>
</dbReference>
<evidence type="ECO:0000313" key="2">
    <source>
        <dbReference type="Proteomes" id="UP000280668"/>
    </source>
</evidence>
<evidence type="ECO:0000313" key="1">
    <source>
        <dbReference type="EMBL" id="ROR72657.1"/>
    </source>
</evidence>